<dbReference type="HOGENOM" id="CLU_017028_7_4_9"/>
<feature type="chain" id="PRO_5038783219" evidence="4">
    <location>
        <begin position="19"/>
        <end position="515"/>
    </location>
</feature>
<evidence type="ECO:0000313" key="7">
    <source>
        <dbReference type="Proteomes" id="UP000000417"/>
    </source>
</evidence>
<dbReference type="STRING" id="292459.STH1422"/>
<evidence type="ECO:0000313" key="6">
    <source>
        <dbReference type="EMBL" id="BAD40407.1"/>
    </source>
</evidence>
<dbReference type="eggNOG" id="COG0747">
    <property type="taxonomic scope" value="Bacteria"/>
</dbReference>
<dbReference type="GO" id="GO:0042597">
    <property type="term" value="C:periplasmic space"/>
    <property type="evidence" value="ECO:0007669"/>
    <property type="project" value="UniProtKB-ARBA"/>
</dbReference>
<dbReference type="InterPro" id="IPR000914">
    <property type="entry name" value="SBP_5_dom"/>
</dbReference>
<dbReference type="KEGG" id="sth:STH1422"/>
<dbReference type="GO" id="GO:0043190">
    <property type="term" value="C:ATP-binding cassette (ABC) transporter complex"/>
    <property type="evidence" value="ECO:0007669"/>
    <property type="project" value="InterPro"/>
</dbReference>
<dbReference type="PANTHER" id="PTHR30290:SF9">
    <property type="entry name" value="OLIGOPEPTIDE-BINDING PROTEIN APPA"/>
    <property type="match status" value="1"/>
</dbReference>
<dbReference type="CDD" id="cd08498">
    <property type="entry name" value="PBP2_NikA_DppA_OppA_like_2"/>
    <property type="match status" value="1"/>
</dbReference>
<dbReference type="EMBL" id="AP006840">
    <property type="protein sequence ID" value="BAD40407.1"/>
    <property type="molecule type" value="Genomic_DNA"/>
</dbReference>
<dbReference type="Gene3D" id="3.10.105.10">
    <property type="entry name" value="Dipeptide-binding Protein, Domain 3"/>
    <property type="match status" value="1"/>
</dbReference>
<dbReference type="Gene3D" id="3.40.190.10">
    <property type="entry name" value="Periplasmic binding protein-like II"/>
    <property type="match status" value="1"/>
</dbReference>
<dbReference type="InterPro" id="IPR039424">
    <property type="entry name" value="SBP_5"/>
</dbReference>
<dbReference type="PIRSF" id="PIRSF002741">
    <property type="entry name" value="MppA"/>
    <property type="match status" value="1"/>
</dbReference>
<evidence type="ECO:0000256" key="2">
    <source>
        <dbReference type="ARBA" id="ARBA00022448"/>
    </source>
</evidence>
<evidence type="ECO:0000256" key="1">
    <source>
        <dbReference type="ARBA" id="ARBA00005695"/>
    </source>
</evidence>
<dbReference type="Proteomes" id="UP000000417">
    <property type="component" value="Chromosome"/>
</dbReference>
<comment type="similarity">
    <text evidence="1">Belongs to the bacterial solute-binding protein 5 family.</text>
</comment>
<keyword evidence="7" id="KW-1185">Reference proteome</keyword>
<protein>
    <submittedName>
        <fullName evidence="6">Oligopeptide ABC transporter substrate-binding protein</fullName>
    </submittedName>
</protein>
<dbReference type="Pfam" id="PF00496">
    <property type="entry name" value="SBP_bac_5"/>
    <property type="match status" value="1"/>
</dbReference>
<dbReference type="InterPro" id="IPR030678">
    <property type="entry name" value="Peptide/Ni-bd"/>
</dbReference>
<feature type="signal peptide" evidence="4">
    <location>
        <begin position="1"/>
        <end position="18"/>
    </location>
</feature>
<feature type="domain" description="Solute-binding protein family 5" evidence="5">
    <location>
        <begin position="84"/>
        <end position="437"/>
    </location>
</feature>
<organism evidence="6 7">
    <name type="scientific">Symbiobacterium thermophilum (strain DSM 24528 / JCM 14929 / IAM 14863 / T)</name>
    <dbReference type="NCBI Taxonomy" id="292459"/>
    <lineage>
        <taxon>Bacteria</taxon>
        <taxon>Bacillati</taxon>
        <taxon>Bacillota</taxon>
        <taxon>Clostridia</taxon>
        <taxon>Eubacteriales</taxon>
        <taxon>Symbiobacteriaceae</taxon>
        <taxon>Symbiobacterium</taxon>
    </lineage>
</organism>
<dbReference type="SUPFAM" id="SSF53850">
    <property type="entry name" value="Periplasmic binding protein-like II"/>
    <property type="match status" value="1"/>
</dbReference>
<sequence>MLVVRAVALATALSVALAGCGRASRGPEGGEGASGTDSARQRPVVVLQGVDATTLDPAGHAETPAYNILNNIYDTLIYRNQDMKLEPGLATEWRTLNDTTWELKLREGVRFHNGDPFNAYDVKATIERIIDPEEASPRRNNLSAVQEVRVIDDYTVHIITSVPYPILPNRLANEHVISAEYLAEYGKEHLANNPMGTGPYRFVRWVKQEEVVLEANPDYWRGAPQIQQVIFRPVPEAATRISQIQTGQADIAVNIPANQVEALRNDSRVRIVEVPSVRVIYVAVQTRRGGILANPTFRRALAHAIDGEALIEKVLMGNGYLMATALTPQHFGFNPDLQPYRYDPDLARQLLAEAGYQGEEIQFDTPSGRYAMDKEMAEAIAGQLAQVGVNVRIQVNEWGNHVDLMTSREQKGIYILGWGNATWDADGTLSPLLFGDGAFSSYESPEVDELILRARSTMDPAERERLYHEALRMIHEDAAHLIDWRQKDVYATSTRIHWLPRSDEEINLFSATWAG</sequence>
<dbReference type="GO" id="GO:1904680">
    <property type="term" value="F:peptide transmembrane transporter activity"/>
    <property type="evidence" value="ECO:0007669"/>
    <property type="project" value="TreeGrafter"/>
</dbReference>
<dbReference type="Gene3D" id="3.90.76.10">
    <property type="entry name" value="Dipeptide-binding Protein, Domain 1"/>
    <property type="match status" value="1"/>
</dbReference>
<evidence type="ECO:0000256" key="3">
    <source>
        <dbReference type="ARBA" id="ARBA00022729"/>
    </source>
</evidence>
<dbReference type="PROSITE" id="PS51257">
    <property type="entry name" value="PROKAR_LIPOPROTEIN"/>
    <property type="match status" value="1"/>
</dbReference>
<gene>
    <name evidence="6" type="ordered locus">STH1422</name>
</gene>
<keyword evidence="2" id="KW-0813">Transport</keyword>
<keyword evidence="3 4" id="KW-0732">Signal</keyword>
<reference evidence="6 7" key="1">
    <citation type="journal article" date="2004" name="Nucleic Acids Res.">
        <title>Genome sequence of Symbiobacterium thermophilum, an uncultivable bacterium that depends on microbial commensalism.</title>
        <authorList>
            <person name="Ueda K."/>
            <person name="Yamashita A."/>
            <person name="Ishikawa J."/>
            <person name="Shimada M."/>
            <person name="Watsuji T."/>
            <person name="Morimura K."/>
            <person name="Ikeda H."/>
            <person name="Hattori M."/>
            <person name="Beppu T."/>
        </authorList>
    </citation>
    <scope>NUCLEOTIDE SEQUENCE [LARGE SCALE GENOMIC DNA]</scope>
    <source>
        <strain evidence="7">T / IAM 14863</strain>
    </source>
</reference>
<name>Q67PI6_SYMTH</name>
<evidence type="ECO:0000256" key="4">
    <source>
        <dbReference type="SAM" id="SignalP"/>
    </source>
</evidence>
<evidence type="ECO:0000259" key="5">
    <source>
        <dbReference type="Pfam" id="PF00496"/>
    </source>
</evidence>
<proteinExistence type="inferred from homology"/>
<dbReference type="PANTHER" id="PTHR30290">
    <property type="entry name" value="PERIPLASMIC BINDING COMPONENT OF ABC TRANSPORTER"/>
    <property type="match status" value="1"/>
</dbReference>
<dbReference type="AlphaFoldDB" id="Q67PI6"/>
<dbReference type="GO" id="GO:0015833">
    <property type="term" value="P:peptide transport"/>
    <property type="evidence" value="ECO:0007669"/>
    <property type="project" value="TreeGrafter"/>
</dbReference>
<accession>Q67PI6</accession>